<dbReference type="STRING" id="5627.A0A1C7LY64"/>
<keyword evidence="2" id="KW-1185">Reference proteome</keyword>
<sequence length="208" mass="23701">MGKYEQQARRHVPDTSRCHRCYSQAKFTLPSSTCTAQSPRYPCCTSATSWPSTRRHTGHFREDATERARRLRTRDTPPLTTARIEYGLPHLLAADYKPTRRPPTAFATAAGDEAPEFTALQLLRVMNRQPGTRSLPYFLLCREMGARVVDGMVTGRIIDLQWTERRRVRTRVRMRASVVCVCGRAFGADCCREQRDDGGKRAGRLVRI</sequence>
<proteinExistence type="predicted"/>
<name>A0A1C7LY64_GRIFR</name>
<protein>
    <submittedName>
        <fullName evidence="1">Uncharacterized protein</fullName>
    </submittedName>
</protein>
<gene>
    <name evidence="1" type="ORF">A0H81_10628</name>
</gene>
<evidence type="ECO:0000313" key="2">
    <source>
        <dbReference type="Proteomes" id="UP000092993"/>
    </source>
</evidence>
<accession>A0A1C7LY64</accession>
<dbReference type="AlphaFoldDB" id="A0A1C7LY64"/>
<dbReference type="EMBL" id="LUGG01000017">
    <property type="protein sequence ID" value="OBZ69418.1"/>
    <property type="molecule type" value="Genomic_DNA"/>
</dbReference>
<organism evidence="1 2">
    <name type="scientific">Grifola frondosa</name>
    <name type="common">Maitake</name>
    <name type="synonym">Polyporus frondosus</name>
    <dbReference type="NCBI Taxonomy" id="5627"/>
    <lineage>
        <taxon>Eukaryota</taxon>
        <taxon>Fungi</taxon>
        <taxon>Dikarya</taxon>
        <taxon>Basidiomycota</taxon>
        <taxon>Agaricomycotina</taxon>
        <taxon>Agaricomycetes</taxon>
        <taxon>Polyporales</taxon>
        <taxon>Grifolaceae</taxon>
        <taxon>Grifola</taxon>
    </lineage>
</organism>
<comment type="caution">
    <text evidence="1">The sequence shown here is derived from an EMBL/GenBank/DDBJ whole genome shotgun (WGS) entry which is preliminary data.</text>
</comment>
<reference evidence="1 2" key="1">
    <citation type="submission" date="2016-03" db="EMBL/GenBank/DDBJ databases">
        <title>Whole genome sequencing of Grifola frondosa 9006-11.</title>
        <authorList>
            <person name="Min B."/>
            <person name="Park H."/>
            <person name="Kim J.-G."/>
            <person name="Cho H."/>
            <person name="Oh Y.-L."/>
            <person name="Kong W.-S."/>
            <person name="Choi I.-G."/>
        </authorList>
    </citation>
    <scope>NUCLEOTIDE SEQUENCE [LARGE SCALE GENOMIC DNA]</scope>
    <source>
        <strain evidence="1 2">9006-11</strain>
    </source>
</reference>
<dbReference type="Proteomes" id="UP000092993">
    <property type="component" value="Unassembled WGS sequence"/>
</dbReference>
<evidence type="ECO:0000313" key="1">
    <source>
        <dbReference type="EMBL" id="OBZ69418.1"/>
    </source>
</evidence>
<dbReference type="OrthoDB" id="2150628at2759"/>